<dbReference type="Proteomes" id="UP000317318">
    <property type="component" value="Chromosome"/>
</dbReference>
<dbReference type="EMBL" id="CP036268">
    <property type="protein sequence ID" value="QDT37689.1"/>
    <property type="molecule type" value="Genomic_DNA"/>
</dbReference>
<evidence type="ECO:0000313" key="1">
    <source>
        <dbReference type="EMBL" id="QDT37689.1"/>
    </source>
</evidence>
<dbReference type="AlphaFoldDB" id="A0A517R1B7"/>
<sequence>MDFSTEKIEHALREELTPLDAEAEQLRARLHHIDEQRNRLNAALAALAGGGGSRPRKRPAKPAATKAEVIDIIAGLLREQPALPVDELQKQIKEKLTKELGRSLNGFALRFKEATADRRFQRSSDGLISLS</sequence>
<keyword evidence="2" id="KW-1185">Reference proteome</keyword>
<name>A0A517R1B7_9PLAN</name>
<evidence type="ECO:0000313" key="2">
    <source>
        <dbReference type="Proteomes" id="UP000317318"/>
    </source>
</evidence>
<accession>A0A517R1B7</accession>
<dbReference type="KEGG" id="svp:Pan189_20710"/>
<protein>
    <recommendedName>
        <fullName evidence="3">HTH HARE-type domain-containing protein</fullName>
    </recommendedName>
</protein>
<evidence type="ECO:0008006" key="3">
    <source>
        <dbReference type="Google" id="ProtNLM"/>
    </source>
</evidence>
<organism evidence="1 2">
    <name type="scientific">Stratiformator vulcanicus</name>
    <dbReference type="NCBI Taxonomy" id="2527980"/>
    <lineage>
        <taxon>Bacteria</taxon>
        <taxon>Pseudomonadati</taxon>
        <taxon>Planctomycetota</taxon>
        <taxon>Planctomycetia</taxon>
        <taxon>Planctomycetales</taxon>
        <taxon>Planctomycetaceae</taxon>
        <taxon>Stratiformator</taxon>
    </lineage>
</organism>
<reference evidence="1 2" key="1">
    <citation type="submission" date="2019-02" db="EMBL/GenBank/DDBJ databases">
        <title>Deep-cultivation of Planctomycetes and their phenomic and genomic characterization uncovers novel biology.</title>
        <authorList>
            <person name="Wiegand S."/>
            <person name="Jogler M."/>
            <person name="Boedeker C."/>
            <person name="Pinto D."/>
            <person name="Vollmers J."/>
            <person name="Rivas-Marin E."/>
            <person name="Kohn T."/>
            <person name="Peeters S.H."/>
            <person name="Heuer A."/>
            <person name="Rast P."/>
            <person name="Oberbeckmann S."/>
            <person name="Bunk B."/>
            <person name="Jeske O."/>
            <person name="Meyerdierks A."/>
            <person name="Storesund J.E."/>
            <person name="Kallscheuer N."/>
            <person name="Luecker S."/>
            <person name="Lage O.M."/>
            <person name="Pohl T."/>
            <person name="Merkel B.J."/>
            <person name="Hornburger P."/>
            <person name="Mueller R.-W."/>
            <person name="Bruemmer F."/>
            <person name="Labrenz M."/>
            <person name="Spormann A.M."/>
            <person name="Op den Camp H."/>
            <person name="Overmann J."/>
            <person name="Amann R."/>
            <person name="Jetten M.S.M."/>
            <person name="Mascher T."/>
            <person name="Medema M.H."/>
            <person name="Devos D.P."/>
            <person name="Kaster A.-K."/>
            <person name="Ovreas L."/>
            <person name="Rohde M."/>
            <person name="Galperin M.Y."/>
            <person name="Jogler C."/>
        </authorList>
    </citation>
    <scope>NUCLEOTIDE SEQUENCE [LARGE SCALE GENOMIC DNA]</scope>
    <source>
        <strain evidence="1 2">Pan189</strain>
    </source>
</reference>
<gene>
    <name evidence="1" type="ORF">Pan189_20710</name>
</gene>
<dbReference type="RefSeq" id="WP_145363783.1">
    <property type="nucleotide sequence ID" value="NZ_CP036268.1"/>
</dbReference>
<proteinExistence type="predicted"/>